<evidence type="ECO:0000256" key="1">
    <source>
        <dbReference type="SAM" id="MobiDB-lite"/>
    </source>
</evidence>
<accession>A0A5B7GPU2</accession>
<gene>
    <name evidence="2" type="ORF">E2C01_056244</name>
</gene>
<evidence type="ECO:0000313" key="2">
    <source>
        <dbReference type="EMBL" id="MPC62161.1"/>
    </source>
</evidence>
<proteinExistence type="predicted"/>
<protein>
    <submittedName>
        <fullName evidence="2">Uncharacterized protein</fullName>
    </submittedName>
</protein>
<sequence>MFVDVSPPPTSLRLRHHNTAPQPASHRLLNRISWLAQESASIYHTNALSVHPPLPRLSPLTPLTYHLFPLLLPPPPALPLLPALQKGRQAEGKYRFPEIVKRIQISTFLGVCL</sequence>
<feature type="region of interest" description="Disordered" evidence="1">
    <location>
        <begin position="1"/>
        <end position="20"/>
    </location>
</feature>
<keyword evidence="3" id="KW-1185">Reference proteome</keyword>
<dbReference type="EMBL" id="VSRR010019360">
    <property type="protein sequence ID" value="MPC62161.1"/>
    <property type="molecule type" value="Genomic_DNA"/>
</dbReference>
<name>A0A5B7GPU2_PORTR</name>
<reference evidence="2 3" key="1">
    <citation type="submission" date="2019-05" db="EMBL/GenBank/DDBJ databases">
        <title>Another draft genome of Portunus trituberculatus and its Hox gene families provides insights of decapod evolution.</title>
        <authorList>
            <person name="Jeong J.-H."/>
            <person name="Song I."/>
            <person name="Kim S."/>
            <person name="Choi T."/>
            <person name="Kim D."/>
            <person name="Ryu S."/>
            <person name="Kim W."/>
        </authorList>
    </citation>
    <scope>NUCLEOTIDE SEQUENCE [LARGE SCALE GENOMIC DNA]</scope>
    <source>
        <tissue evidence="2">Muscle</tissue>
    </source>
</reference>
<comment type="caution">
    <text evidence="2">The sequence shown here is derived from an EMBL/GenBank/DDBJ whole genome shotgun (WGS) entry which is preliminary data.</text>
</comment>
<dbReference type="Proteomes" id="UP000324222">
    <property type="component" value="Unassembled WGS sequence"/>
</dbReference>
<feature type="compositionally biased region" description="Pro residues" evidence="1">
    <location>
        <begin position="1"/>
        <end position="10"/>
    </location>
</feature>
<evidence type="ECO:0000313" key="3">
    <source>
        <dbReference type="Proteomes" id="UP000324222"/>
    </source>
</evidence>
<organism evidence="2 3">
    <name type="scientific">Portunus trituberculatus</name>
    <name type="common">Swimming crab</name>
    <name type="synonym">Neptunus trituberculatus</name>
    <dbReference type="NCBI Taxonomy" id="210409"/>
    <lineage>
        <taxon>Eukaryota</taxon>
        <taxon>Metazoa</taxon>
        <taxon>Ecdysozoa</taxon>
        <taxon>Arthropoda</taxon>
        <taxon>Crustacea</taxon>
        <taxon>Multicrustacea</taxon>
        <taxon>Malacostraca</taxon>
        <taxon>Eumalacostraca</taxon>
        <taxon>Eucarida</taxon>
        <taxon>Decapoda</taxon>
        <taxon>Pleocyemata</taxon>
        <taxon>Brachyura</taxon>
        <taxon>Eubrachyura</taxon>
        <taxon>Portunoidea</taxon>
        <taxon>Portunidae</taxon>
        <taxon>Portuninae</taxon>
        <taxon>Portunus</taxon>
    </lineage>
</organism>
<dbReference type="AlphaFoldDB" id="A0A5B7GPU2"/>